<organism evidence="5 6">
    <name type="scientific">Corynebacterium pyruviciproducens ATCC BAA-1742</name>
    <dbReference type="NCBI Taxonomy" id="1125779"/>
    <lineage>
        <taxon>Bacteria</taxon>
        <taxon>Bacillati</taxon>
        <taxon>Actinomycetota</taxon>
        <taxon>Actinomycetes</taxon>
        <taxon>Mycobacteriales</taxon>
        <taxon>Corynebacteriaceae</taxon>
        <taxon>Corynebacterium</taxon>
    </lineage>
</organism>
<dbReference type="InterPro" id="IPR052021">
    <property type="entry name" value="Type-I_RS_S_subunit"/>
</dbReference>
<evidence type="ECO:0000313" key="5">
    <source>
        <dbReference type="EMBL" id="EPD68247.1"/>
    </source>
</evidence>
<dbReference type="STRING" id="1125779.HMPREF1219_01893"/>
<sequence length="395" mass="44614">MTKKQWPKVKLGEVCEINPRLRRTLPDYSIVSFVPMSSISEQGGLLQTEARPFVDVKKGYSLFERDSVLVAKITPCFENMKTAIAAIDTAIGAGSTEFHVFEPQTKLLPSYLHSFLRQPYIFHEGTKCMTGSSGHRRVPEWFFRNLEIPLPPLEEQRRIAEMLDATSRMIETTKTVEDNLENFAKAAYSEFFSGFESPEVLLTEVGKSKDAIKCGPFGTQLKQADFQTQGVPLIGIKSVNSRFELSPWEFLAREKAEQLASYDVRHGDILMTRKGTIGNCSLYPRSLPHGIMHSDLLRIRVDNPHINPVFLLHQLHYDHCIQSQIRKLSPGAVMPGINVGKLKKLKIRVPPIEFQERFAKVIQASDQTRAIVRAKLKALIELQSSLSSRAFSAEL</sequence>
<keyword evidence="2" id="KW-0680">Restriction system</keyword>
<dbReference type="SUPFAM" id="SSF116734">
    <property type="entry name" value="DNA methylase specificity domain"/>
    <property type="match status" value="2"/>
</dbReference>
<dbReference type="PANTHER" id="PTHR30408">
    <property type="entry name" value="TYPE-1 RESTRICTION ENZYME ECOKI SPECIFICITY PROTEIN"/>
    <property type="match status" value="1"/>
</dbReference>
<dbReference type="EMBL" id="ATBY01000016">
    <property type="protein sequence ID" value="EPD68247.1"/>
    <property type="molecule type" value="Genomic_DNA"/>
</dbReference>
<comment type="similarity">
    <text evidence="1">Belongs to the type-I restriction system S methylase family.</text>
</comment>
<dbReference type="InterPro" id="IPR000055">
    <property type="entry name" value="Restrct_endonuc_typeI_TRD"/>
</dbReference>
<evidence type="ECO:0000256" key="2">
    <source>
        <dbReference type="ARBA" id="ARBA00022747"/>
    </source>
</evidence>
<dbReference type="GO" id="GO:0009307">
    <property type="term" value="P:DNA restriction-modification system"/>
    <property type="evidence" value="ECO:0007669"/>
    <property type="project" value="UniProtKB-KW"/>
</dbReference>
<feature type="domain" description="Type I restriction modification DNA specificity" evidence="4">
    <location>
        <begin position="4"/>
        <end position="181"/>
    </location>
</feature>
<evidence type="ECO:0000259" key="4">
    <source>
        <dbReference type="Pfam" id="PF01420"/>
    </source>
</evidence>
<comment type="caution">
    <text evidence="5">The sequence shown here is derived from an EMBL/GenBank/DDBJ whole genome shotgun (WGS) entry which is preliminary data.</text>
</comment>
<dbReference type="PATRIC" id="fig|1125779.3.peg.1837"/>
<name>S2ZE54_9CORY</name>
<evidence type="ECO:0000256" key="1">
    <source>
        <dbReference type="ARBA" id="ARBA00010923"/>
    </source>
</evidence>
<feature type="domain" description="Type I restriction modification DNA specificity" evidence="4">
    <location>
        <begin position="224"/>
        <end position="381"/>
    </location>
</feature>
<evidence type="ECO:0000256" key="3">
    <source>
        <dbReference type="ARBA" id="ARBA00023125"/>
    </source>
</evidence>
<dbReference type="CDD" id="cd17260">
    <property type="entry name" value="RMtype1_S_EcoEI-TRD1-CR1_like"/>
    <property type="match status" value="1"/>
</dbReference>
<dbReference type="InterPro" id="IPR044946">
    <property type="entry name" value="Restrct_endonuc_typeI_TRD_sf"/>
</dbReference>
<protein>
    <recommendedName>
        <fullName evidence="4">Type I restriction modification DNA specificity domain-containing protein</fullName>
    </recommendedName>
</protein>
<dbReference type="Pfam" id="PF01420">
    <property type="entry name" value="Methylase_S"/>
    <property type="match status" value="2"/>
</dbReference>
<reference evidence="5 6" key="1">
    <citation type="submission" date="2013-05" db="EMBL/GenBank/DDBJ databases">
        <title>The Genome Sequence of Corynebacterium pyruviciproducens 1773O (ATCC BAA-1742).</title>
        <authorList>
            <consortium name="The Broad Institute Genomics Platform"/>
            <person name="Earl A."/>
            <person name="Ward D."/>
            <person name="Feldgarden M."/>
            <person name="Gevers D."/>
            <person name="Tong J."/>
            <person name="Walker B."/>
            <person name="Young S."/>
            <person name="Zeng Q."/>
            <person name="Gargeya S."/>
            <person name="Fitzgerald M."/>
            <person name="Haas B."/>
            <person name="Abouelleil A."/>
            <person name="Allen A.W."/>
            <person name="Alvarado L."/>
            <person name="Arachchi H.M."/>
            <person name="Berlin A.M."/>
            <person name="Chapman S.B."/>
            <person name="Gainer-Dewar J."/>
            <person name="Goldberg J."/>
            <person name="Griggs A."/>
            <person name="Gujja S."/>
            <person name="Hansen M."/>
            <person name="Howarth C."/>
            <person name="Imamovic A."/>
            <person name="Ireland A."/>
            <person name="Larimer J."/>
            <person name="McCowan C."/>
            <person name="Murphy C."/>
            <person name="Pearson M."/>
            <person name="Poon T.W."/>
            <person name="Priest M."/>
            <person name="Roberts A."/>
            <person name="Saif S."/>
            <person name="Shea T."/>
            <person name="Sisk P."/>
            <person name="Sykes S."/>
            <person name="Wortman J."/>
            <person name="Nusbaum C."/>
            <person name="Birren B."/>
        </authorList>
    </citation>
    <scope>NUCLEOTIDE SEQUENCE [LARGE SCALE GENOMIC DNA]</scope>
    <source>
        <strain evidence="5 6">ATCC BAA-1742</strain>
    </source>
</reference>
<proteinExistence type="inferred from homology"/>
<dbReference type="eggNOG" id="COG0732">
    <property type="taxonomic scope" value="Bacteria"/>
</dbReference>
<keyword evidence="6" id="KW-1185">Reference proteome</keyword>
<dbReference type="PANTHER" id="PTHR30408:SF12">
    <property type="entry name" value="TYPE I RESTRICTION ENZYME MJAVIII SPECIFICITY SUBUNIT"/>
    <property type="match status" value="1"/>
</dbReference>
<dbReference type="AlphaFoldDB" id="S2ZE54"/>
<keyword evidence="3" id="KW-0238">DNA-binding</keyword>
<accession>S2ZE54</accession>
<dbReference type="RefSeq" id="WP_016458631.1">
    <property type="nucleotide sequence ID" value="NZ_KE150447.1"/>
</dbReference>
<evidence type="ECO:0000313" key="6">
    <source>
        <dbReference type="Proteomes" id="UP000014408"/>
    </source>
</evidence>
<dbReference type="HOGENOM" id="CLU_021095_10_1_11"/>
<dbReference type="GO" id="GO:0003677">
    <property type="term" value="F:DNA binding"/>
    <property type="evidence" value="ECO:0007669"/>
    <property type="project" value="UniProtKB-KW"/>
</dbReference>
<gene>
    <name evidence="5" type="ORF">HMPREF1219_01893</name>
</gene>
<dbReference type="Proteomes" id="UP000014408">
    <property type="component" value="Unassembled WGS sequence"/>
</dbReference>
<dbReference type="Gene3D" id="3.90.220.20">
    <property type="entry name" value="DNA methylase specificity domains"/>
    <property type="match status" value="2"/>
</dbReference>